<proteinExistence type="predicted"/>
<keyword evidence="1" id="KW-0547">Nucleotide-binding</keyword>
<dbReference type="InterPro" id="IPR036726">
    <property type="entry name" value="GTP1_OBG_dom_sf"/>
</dbReference>
<dbReference type="Pfam" id="PF01926">
    <property type="entry name" value="MMR_HSR1"/>
    <property type="match status" value="1"/>
</dbReference>
<dbReference type="InterPro" id="IPR027417">
    <property type="entry name" value="P-loop_NTPase"/>
</dbReference>
<dbReference type="CDD" id="cd01898">
    <property type="entry name" value="Obg"/>
    <property type="match status" value="1"/>
</dbReference>
<dbReference type="Gene3D" id="3.40.50.300">
    <property type="entry name" value="P-loop containing nucleotide triphosphate hydrolases"/>
    <property type="match status" value="1"/>
</dbReference>
<evidence type="ECO:0000259" key="3">
    <source>
        <dbReference type="PROSITE" id="PS51710"/>
    </source>
</evidence>
<dbReference type="PANTHER" id="PTHR11702">
    <property type="entry name" value="DEVELOPMENTALLY REGULATED GTP-BINDING PROTEIN-RELATED"/>
    <property type="match status" value="1"/>
</dbReference>
<dbReference type="Pfam" id="PF01018">
    <property type="entry name" value="GTP1_OBG"/>
    <property type="match status" value="1"/>
</dbReference>
<name>A0A9P0LK73_ACAOB</name>
<protein>
    <recommendedName>
        <fullName evidence="7">GTP-binding protein 10 homolog</fullName>
    </recommendedName>
</protein>
<gene>
    <name evidence="5" type="ORF">ACAOBT_LOCUS21806</name>
</gene>
<evidence type="ECO:0000256" key="2">
    <source>
        <dbReference type="ARBA" id="ARBA00023134"/>
    </source>
</evidence>
<dbReference type="PROSITE" id="PS51883">
    <property type="entry name" value="OBG"/>
    <property type="match status" value="1"/>
</dbReference>
<evidence type="ECO:0000313" key="5">
    <source>
        <dbReference type="EMBL" id="CAH1993902.1"/>
    </source>
</evidence>
<dbReference type="GO" id="GO:0005525">
    <property type="term" value="F:GTP binding"/>
    <property type="evidence" value="ECO:0007669"/>
    <property type="project" value="UniProtKB-KW"/>
</dbReference>
<dbReference type="SUPFAM" id="SSF52540">
    <property type="entry name" value="P-loop containing nucleoside triphosphate hydrolases"/>
    <property type="match status" value="1"/>
</dbReference>
<evidence type="ECO:0000313" key="6">
    <source>
        <dbReference type="Proteomes" id="UP001152888"/>
    </source>
</evidence>
<dbReference type="OrthoDB" id="347018at2759"/>
<accession>A0A9P0LK73</accession>
<dbReference type="Proteomes" id="UP001152888">
    <property type="component" value="Unassembled WGS sequence"/>
</dbReference>
<keyword evidence="2" id="KW-0342">GTP-binding</keyword>
<sequence length="406" mass="45146">MVKLSTVILSEIKQKTTRRYLREGFKDTLRIFVQGGAGGNGLPKYVLKASCSCSANIRNSFRFGGVGGKGANVVAVAKENLTLEQVYKANRSKRYIAASGRHSTHNFILGTPGEDLKVEVPVGVTLVTDFGKKLGELNEENEELVLAKGGPGGHPKNGFLGVKGEAYPVKLDLKLIADIGLVGFPNAGKSTLLKAISHAKPRIAAYPFTTVRPNIGILSYKDLRQISMADLPGLIEGAHKNKGMGHQFLKHVERTKLLLMIVDINGFQLSPQYPHRSCLETIMLLIKELEMYNAELVKKPSILVINKMDTEGSIQRFEEVKDKLKNLKESFKDYPSEIRPENILKFCDIIPVSAKERPADVEYVKNRLRNLLDVLAELEQQEQLKANSGLYQEIRQKISEKQPIRV</sequence>
<dbReference type="InterPro" id="IPR006073">
    <property type="entry name" value="GTP-bd"/>
</dbReference>
<keyword evidence="6" id="KW-1185">Reference proteome</keyword>
<comment type="caution">
    <text evidence="5">The sequence shown here is derived from an EMBL/GenBank/DDBJ whole genome shotgun (WGS) entry which is preliminary data.</text>
</comment>
<dbReference type="PROSITE" id="PS51710">
    <property type="entry name" value="G_OBG"/>
    <property type="match status" value="1"/>
</dbReference>
<dbReference type="EMBL" id="CAKOFQ010007187">
    <property type="protein sequence ID" value="CAH1993902.1"/>
    <property type="molecule type" value="Genomic_DNA"/>
</dbReference>
<dbReference type="GO" id="GO:0005739">
    <property type="term" value="C:mitochondrion"/>
    <property type="evidence" value="ECO:0007669"/>
    <property type="project" value="TreeGrafter"/>
</dbReference>
<evidence type="ECO:0008006" key="7">
    <source>
        <dbReference type="Google" id="ProtNLM"/>
    </source>
</evidence>
<dbReference type="GO" id="GO:0003924">
    <property type="term" value="F:GTPase activity"/>
    <property type="evidence" value="ECO:0007669"/>
    <property type="project" value="InterPro"/>
</dbReference>
<dbReference type="PANTHER" id="PTHR11702:SF43">
    <property type="entry name" value="GTP-BINDING PROTEIN 10"/>
    <property type="match status" value="1"/>
</dbReference>
<dbReference type="Gene3D" id="2.70.210.12">
    <property type="entry name" value="GTP1/OBG domain"/>
    <property type="match status" value="1"/>
</dbReference>
<organism evidence="5 6">
    <name type="scientific">Acanthoscelides obtectus</name>
    <name type="common">Bean weevil</name>
    <name type="synonym">Bruchus obtectus</name>
    <dbReference type="NCBI Taxonomy" id="200917"/>
    <lineage>
        <taxon>Eukaryota</taxon>
        <taxon>Metazoa</taxon>
        <taxon>Ecdysozoa</taxon>
        <taxon>Arthropoda</taxon>
        <taxon>Hexapoda</taxon>
        <taxon>Insecta</taxon>
        <taxon>Pterygota</taxon>
        <taxon>Neoptera</taxon>
        <taxon>Endopterygota</taxon>
        <taxon>Coleoptera</taxon>
        <taxon>Polyphaga</taxon>
        <taxon>Cucujiformia</taxon>
        <taxon>Chrysomeloidea</taxon>
        <taxon>Chrysomelidae</taxon>
        <taxon>Bruchinae</taxon>
        <taxon>Bruchini</taxon>
        <taxon>Acanthoscelides</taxon>
    </lineage>
</organism>
<dbReference type="InterPro" id="IPR031167">
    <property type="entry name" value="G_OBG"/>
</dbReference>
<evidence type="ECO:0000259" key="4">
    <source>
        <dbReference type="PROSITE" id="PS51883"/>
    </source>
</evidence>
<feature type="domain" description="OBG-type G" evidence="3">
    <location>
        <begin position="177"/>
        <end position="372"/>
    </location>
</feature>
<dbReference type="InterPro" id="IPR045086">
    <property type="entry name" value="OBG_GTPase"/>
</dbReference>
<dbReference type="GO" id="GO:0042254">
    <property type="term" value="P:ribosome biogenesis"/>
    <property type="evidence" value="ECO:0007669"/>
    <property type="project" value="UniProtKB-UniRule"/>
</dbReference>
<feature type="domain" description="Obg" evidence="4">
    <location>
        <begin position="23"/>
        <end position="176"/>
    </location>
</feature>
<dbReference type="AlphaFoldDB" id="A0A9P0LK73"/>
<evidence type="ECO:0000256" key="1">
    <source>
        <dbReference type="ARBA" id="ARBA00022741"/>
    </source>
</evidence>
<dbReference type="SUPFAM" id="SSF82051">
    <property type="entry name" value="Obg GTP-binding protein N-terminal domain"/>
    <property type="match status" value="1"/>
</dbReference>
<reference evidence="5" key="1">
    <citation type="submission" date="2022-03" db="EMBL/GenBank/DDBJ databases">
        <authorList>
            <person name="Sayadi A."/>
        </authorList>
    </citation>
    <scope>NUCLEOTIDE SEQUENCE</scope>
</reference>
<dbReference type="PRINTS" id="PR00326">
    <property type="entry name" value="GTP1OBG"/>
</dbReference>
<dbReference type="InterPro" id="IPR006169">
    <property type="entry name" value="GTP1_OBG_dom"/>
</dbReference>